<dbReference type="STRING" id="1385699.A7A78_06135"/>
<dbReference type="AlphaFoldDB" id="A0A1A9LAV7"/>
<reference evidence="1 2" key="1">
    <citation type="submission" date="2016-05" db="EMBL/GenBank/DDBJ databases">
        <title>Genome sequencing of Vitellibacter soesokkakensis RSSK-12.</title>
        <authorList>
            <person name="Thevarajoo S."/>
            <person name="Selvaratnam C."/>
            <person name="Goh K.M."/>
            <person name="Chan K.-G."/>
            <person name="Chong C.S."/>
        </authorList>
    </citation>
    <scope>NUCLEOTIDE SEQUENCE [LARGE SCALE GENOMIC DNA]</scope>
    <source>
        <strain evidence="1 2">RSSK-12</strain>
    </source>
</reference>
<sequence length="168" mass="19742">MKKLFRIFVFAVIINFTYGCSETKQKTRSEIYSEKTAELINDLLKDEGNHICDCILEPNNSSMAEIYKSEVPAFEFEDYIVKKLSLKNVAEIDSLYGFKEKLTLNPYLITQAIKVISNREYDSINRKYDSLFIKYEYDKELEIFINTYPNICSFNKPIFDKNLKNGLF</sequence>
<accession>A0A1A9LAV7</accession>
<evidence type="ECO:0000313" key="2">
    <source>
        <dbReference type="Proteomes" id="UP000077552"/>
    </source>
</evidence>
<dbReference type="Proteomes" id="UP000077552">
    <property type="component" value="Unassembled WGS sequence"/>
</dbReference>
<name>A0A1A9LAV7_9FLAO</name>
<keyword evidence="2" id="KW-1185">Reference proteome</keyword>
<gene>
    <name evidence="1" type="ORF">A7A78_06135</name>
</gene>
<dbReference type="PROSITE" id="PS51257">
    <property type="entry name" value="PROKAR_LIPOPROTEIN"/>
    <property type="match status" value="1"/>
</dbReference>
<proteinExistence type="predicted"/>
<protein>
    <submittedName>
        <fullName evidence="1">Uncharacterized protein</fullName>
    </submittedName>
</protein>
<dbReference type="EMBL" id="LXIE01000045">
    <property type="protein sequence ID" value="OAD90489.1"/>
    <property type="molecule type" value="Genomic_DNA"/>
</dbReference>
<dbReference type="RefSeq" id="WP_068762805.1">
    <property type="nucleotide sequence ID" value="NZ_LXIE01000045.1"/>
</dbReference>
<evidence type="ECO:0000313" key="1">
    <source>
        <dbReference type="EMBL" id="OAD90489.1"/>
    </source>
</evidence>
<dbReference type="OrthoDB" id="1441966at2"/>
<comment type="caution">
    <text evidence="1">The sequence shown here is derived from an EMBL/GenBank/DDBJ whole genome shotgun (WGS) entry which is preliminary data.</text>
</comment>
<organism evidence="1 2">
    <name type="scientific">Aequorivita soesokkakensis</name>
    <dbReference type="NCBI Taxonomy" id="1385699"/>
    <lineage>
        <taxon>Bacteria</taxon>
        <taxon>Pseudomonadati</taxon>
        <taxon>Bacteroidota</taxon>
        <taxon>Flavobacteriia</taxon>
        <taxon>Flavobacteriales</taxon>
        <taxon>Flavobacteriaceae</taxon>
        <taxon>Aequorivita</taxon>
    </lineage>
</organism>